<dbReference type="CDD" id="cd01275">
    <property type="entry name" value="FHIT"/>
    <property type="match status" value="1"/>
</dbReference>
<gene>
    <name evidence="4" type="ORF">EYM_01150</name>
</gene>
<dbReference type="Proteomes" id="UP000060778">
    <property type="component" value="Chromosome"/>
</dbReference>
<evidence type="ECO:0000256" key="1">
    <source>
        <dbReference type="ARBA" id="ARBA00022741"/>
    </source>
</evidence>
<keyword evidence="5" id="KW-1185">Reference proteome</keyword>
<keyword evidence="1" id="KW-0547">Nucleotide-binding</keyword>
<dbReference type="PANTHER" id="PTHR42997">
    <property type="entry name" value="HIT FAMILY HYDROLASE"/>
    <property type="match status" value="1"/>
</dbReference>
<evidence type="ECO:0000259" key="3">
    <source>
        <dbReference type="PROSITE" id="PS51084"/>
    </source>
</evidence>
<dbReference type="PROSITE" id="PS51084">
    <property type="entry name" value="HIT_2"/>
    <property type="match status" value="1"/>
</dbReference>
<keyword evidence="4" id="KW-0378">Hydrolase</keyword>
<sequence length="165" mass="19101">MERPFDVLWTPWRMEYIKSVVKEEKPKGCLFCKVQEMDDEEALIVYRGQYNFVMLNAFPYNTGHVMIVPYRHVSSLEELSDNELLEAMQVTKRVMRALRELYSPDGFNVGWNVGRAAGAGIPGHVHLHLVPRWVGDANFMLTIGHTKVLPEALNETWRALREKLN</sequence>
<reference evidence="4 5" key="1">
    <citation type="submission" date="2013-11" db="EMBL/GenBank/DDBJ databases">
        <title>Comparative genomics of Ignicoccus.</title>
        <authorList>
            <person name="Podar M."/>
        </authorList>
    </citation>
    <scope>NUCLEOTIDE SEQUENCE [LARGE SCALE GENOMIC DNA]</scope>
    <source>
        <strain evidence="4 5">DSM 13165</strain>
    </source>
</reference>
<dbReference type="InterPro" id="IPR011146">
    <property type="entry name" value="HIT-like"/>
</dbReference>
<feature type="domain" description="HIT" evidence="3">
    <location>
        <begin position="30"/>
        <end position="139"/>
    </location>
</feature>
<dbReference type="PATRIC" id="fig|940295.4.peg.223"/>
<feature type="short sequence motif" description="Histidine triad motif" evidence="2">
    <location>
        <begin position="124"/>
        <end position="128"/>
    </location>
</feature>
<evidence type="ECO:0000313" key="4">
    <source>
        <dbReference type="EMBL" id="ALU11449.1"/>
    </source>
</evidence>
<dbReference type="GO" id="GO:0016787">
    <property type="term" value="F:hydrolase activity"/>
    <property type="evidence" value="ECO:0007669"/>
    <property type="project" value="UniProtKB-KW"/>
</dbReference>
<dbReference type="STRING" id="940295.EYM_01150"/>
<protein>
    <submittedName>
        <fullName evidence="4">HIT family hydrolase</fullName>
    </submittedName>
</protein>
<dbReference type="InterPro" id="IPR036265">
    <property type="entry name" value="HIT-like_sf"/>
</dbReference>
<dbReference type="GO" id="GO:0000166">
    <property type="term" value="F:nucleotide binding"/>
    <property type="evidence" value="ECO:0007669"/>
    <property type="project" value="UniProtKB-KW"/>
</dbReference>
<proteinExistence type="predicted"/>
<dbReference type="AlphaFoldDB" id="A0A0U3F732"/>
<dbReference type="SUPFAM" id="SSF54197">
    <property type="entry name" value="HIT-like"/>
    <property type="match status" value="1"/>
</dbReference>
<dbReference type="KEGG" id="iis:EYM_01150"/>
<organism evidence="4 5">
    <name type="scientific">Ignicoccus islandicus DSM 13165</name>
    <dbReference type="NCBI Taxonomy" id="940295"/>
    <lineage>
        <taxon>Archaea</taxon>
        <taxon>Thermoproteota</taxon>
        <taxon>Thermoprotei</taxon>
        <taxon>Desulfurococcales</taxon>
        <taxon>Desulfurococcaceae</taxon>
        <taxon>Ignicoccus</taxon>
    </lineage>
</organism>
<dbReference type="InterPro" id="IPR052908">
    <property type="entry name" value="AP-4-A_phosphorylase"/>
</dbReference>
<dbReference type="InterPro" id="IPR039383">
    <property type="entry name" value="FHIT"/>
</dbReference>
<accession>A0A0U3F732</accession>
<dbReference type="Pfam" id="PF01230">
    <property type="entry name" value="HIT"/>
    <property type="match status" value="1"/>
</dbReference>
<name>A0A0U3F732_9CREN</name>
<evidence type="ECO:0000256" key="2">
    <source>
        <dbReference type="PROSITE-ProRule" id="PRU00464"/>
    </source>
</evidence>
<dbReference type="PANTHER" id="PTHR42997:SF1">
    <property type="entry name" value="AP-4-A PHOSPHORYLASE"/>
    <property type="match status" value="1"/>
</dbReference>
<dbReference type="Gene3D" id="3.30.428.10">
    <property type="entry name" value="HIT-like"/>
    <property type="match status" value="1"/>
</dbReference>
<evidence type="ECO:0000313" key="5">
    <source>
        <dbReference type="Proteomes" id="UP000060778"/>
    </source>
</evidence>
<dbReference type="EMBL" id="CP006867">
    <property type="protein sequence ID" value="ALU11449.1"/>
    <property type="molecule type" value="Genomic_DNA"/>
</dbReference>